<reference evidence="6" key="1">
    <citation type="journal article" date="2013" name="Science">
        <title>The Amborella genome and the evolution of flowering plants.</title>
        <authorList>
            <consortium name="Amborella Genome Project"/>
        </authorList>
    </citation>
    <scope>NUCLEOTIDE SEQUENCE [LARGE SCALE GENOMIC DNA]</scope>
</reference>
<dbReference type="InterPro" id="IPR018073">
    <property type="entry name" value="Prot_inh_cystat_CS"/>
</dbReference>
<dbReference type="SUPFAM" id="SSF54403">
    <property type="entry name" value="Cystatin/monellin"/>
    <property type="match status" value="1"/>
</dbReference>
<dbReference type="eggNOG" id="ENOG502S46Q">
    <property type="taxonomic scope" value="Eukaryota"/>
</dbReference>
<evidence type="ECO:0000313" key="6">
    <source>
        <dbReference type="Proteomes" id="UP000017836"/>
    </source>
</evidence>
<dbReference type="KEGG" id="atr:18430596"/>
<organism evidence="5 6">
    <name type="scientific">Amborella trichopoda</name>
    <dbReference type="NCBI Taxonomy" id="13333"/>
    <lineage>
        <taxon>Eukaryota</taxon>
        <taxon>Viridiplantae</taxon>
        <taxon>Streptophyta</taxon>
        <taxon>Embryophyta</taxon>
        <taxon>Tracheophyta</taxon>
        <taxon>Spermatophyta</taxon>
        <taxon>Magnoliopsida</taxon>
        <taxon>Amborellales</taxon>
        <taxon>Amborellaceae</taxon>
        <taxon>Amborella</taxon>
    </lineage>
</organism>
<dbReference type="PROSITE" id="PS00287">
    <property type="entry name" value="CYSTATIN"/>
    <property type="match status" value="1"/>
</dbReference>
<dbReference type="SMART" id="SM00043">
    <property type="entry name" value="CY"/>
    <property type="match status" value="1"/>
</dbReference>
<sequence>MGAQHQLFFICFSHLLAAFAIASATGPLVGGYKQVQPNETHIQDLGKYAVSTYNKRSGVKLSFISVVEAKEQVVAGANYKLAIQAFEEPFVRVYKAIVWEKPWLKFMNLTSFEPVLA</sequence>
<evidence type="ECO:0000256" key="2">
    <source>
        <dbReference type="ARBA" id="ARBA00022704"/>
    </source>
</evidence>
<keyword evidence="6" id="KW-1185">Reference proteome</keyword>
<dbReference type="GO" id="GO:0004869">
    <property type="term" value="F:cysteine-type endopeptidase inhibitor activity"/>
    <property type="evidence" value="ECO:0000318"/>
    <property type="project" value="GO_Central"/>
</dbReference>
<dbReference type="Proteomes" id="UP000017836">
    <property type="component" value="Unassembled WGS sequence"/>
</dbReference>
<protein>
    <recommendedName>
        <fullName evidence="3">Cysteine proteinase inhibitor</fullName>
    </recommendedName>
</protein>
<evidence type="ECO:0000259" key="4">
    <source>
        <dbReference type="SMART" id="SM00043"/>
    </source>
</evidence>
<dbReference type="Gene3D" id="3.10.450.10">
    <property type="match status" value="1"/>
</dbReference>
<dbReference type="Gramene" id="ERN02485">
    <property type="protein sequence ID" value="ERN02485"/>
    <property type="gene ID" value="AMTR_s00214p00026510"/>
</dbReference>
<comment type="similarity">
    <text evidence="3">Belongs to the cystatin family. Phytocystatin subfamily.</text>
</comment>
<dbReference type="EMBL" id="KI394589">
    <property type="protein sequence ID" value="ERN02485.1"/>
    <property type="molecule type" value="Genomic_DNA"/>
</dbReference>
<keyword evidence="1 3" id="KW-0646">Protease inhibitor</keyword>
<evidence type="ECO:0000256" key="3">
    <source>
        <dbReference type="RuleBase" id="RU362130"/>
    </source>
</evidence>
<dbReference type="HOGENOM" id="CLU_113093_5_0_1"/>
<feature type="chain" id="PRO_5041480052" description="Cysteine proteinase inhibitor" evidence="3">
    <location>
        <begin position="25"/>
        <end position="117"/>
    </location>
</feature>
<dbReference type="OMA" id="FVYEQVW"/>
<dbReference type="InterPro" id="IPR000010">
    <property type="entry name" value="Cystatin_dom"/>
</dbReference>
<feature type="domain" description="Cystatin" evidence="4">
    <location>
        <begin position="27"/>
        <end position="115"/>
    </location>
</feature>
<accession>W1P684</accession>
<feature type="signal peptide" evidence="3">
    <location>
        <begin position="1"/>
        <end position="24"/>
    </location>
</feature>
<dbReference type="PANTHER" id="PTHR11413">
    <property type="entry name" value="CYSTATIN FAMILY MEMBER"/>
    <property type="match status" value="1"/>
</dbReference>
<dbReference type="InterPro" id="IPR027214">
    <property type="entry name" value="Cystatin"/>
</dbReference>
<dbReference type="OrthoDB" id="2016588at2759"/>
<gene>
    <name evidence="5" type="ORF">AMTR_s00214p00026510</name>
</gene>
<dbReference type="AlphaFoldDB" id="W1P684"/>
<dbReference type="InterPro" id="IPR046350">
    <property type="entry name" value="Cystatin_sf"/>
</dbReference>
<evidence type="ECO:0000256" key="1">
    <source>
        <dbReference type="ARBA" id="ARBA00022690"/>
    </source>
</evidence>
<evidence type="ECO:0000313" key="5">
    <source>
        <dbReference type="EMBL" id="ERN02485.1"/>
    </source>
</evidence>
<name>W1P684_AMBTC</name>
<keyword evidence="3" id="KW-0732">Signal</keyword>
<keyword evidence="2 3" id="KW-0789">Thiol protease inhibitor</keyword>
<dbReference type="CDD" id="cd00042">
    <property type="entry name" value="CY"/>
    <property type="match status" value="1"/>
</dbReference>
<proteinExistence type="inferred from homology"/>
<dbReference type="Pfam" id="PF16845">
    <property type="entry name" value="SQAPI"/>
    <property type="match status" value="1"/>
</dbReference>
<dbReference type="PANTHER" id="PTHR11413:SF108">
    <property type="entry name" value="CYSTEINE PROTEINASE INHIBITOR"/>
    <property type="match status" value="1"/>
</dbReference>